<feature type="region of interest" description="Disordered" evidence="1">
    <location>
        <begin position="1"/>
        <end position="61"/>
    </location>
</feature>
<feature type="region of interest" description="Disordered" evidence="1">
    <location>
        <begin position="99"/>
        <end position="227"/>
    </location>
</feature>
<proteinExistence type="predicted"/>
<feature type="compositionally biased region" description="Basic residues" evidence="1">
    <location>
        <begin position="168"/>
        <end position="185"/>
    </location>
</feature>
<comment type="caution">
    <text evidence="2">The sequence shown here is derived from an EMBL/GenBank/DDBJ whole genome shotgun (WGS) entry which is preliminary data.</text>
</comment>
<evidence type="ECO:0000313" key="2">
    <source>
        <dbReference type="EMBL" id="GMH01188.1"/>
    </source>
</evidence>
<feature type="compositionally biased region" description="Low complexity" evidence="1">
    <location>
        <begin position="18"/>
        <end position="28"/>
    </location>
</feature>
<dbReference type="Proteomes" id="UP001279734">
    <property type="component" value="Unassembled WGS sequence"/>
</dbReference>
<accession>A0AAD3RYS1</accession>
<name>A0AAD3RYS1_NEPGR</name>
<gene>
    <name evidence="2" type="ORF">Nepgr_003027</name>
</gene>
<dbReference type="AlphaFoldDB" id="A0AAD3RYS1"/>
<dbReference type="PANTHER" id="PTHR34466:SF1">
    <property type="entry name" value="OS06G0609800 PROTEIN"/>
    <property type="match status" value="1"/>
</dbReference>
<dbReference type="PANTHER" id="PTHR34466">
    <property type="entry name" value="OS11G0129800 PROTEIN"/>
    <property type="match status" value="1"/>
</dbReference>
<protein>
    <submittedName>
        <fullName evidence="2">Uncharacterized protein</fullName>
    </submittedName>
</protein>
<organism evidence="2 3">
    <name type="scientific">Nepenthes gracilis</name>
    <name type="common">Slender pitcher plant</name>
    <dbReference type="NCBI Taxonomy" id="150966"/>
    <lineage>
        <taxon>Eukaryota</taxon>
        <taxon>Viridiplantae</taxon>
        <taxon>Streptophyta</taxon>
        <taxon>Embryophyta</taxon>
        <taxon>Tracheophyta</taxon>
        <taxon>Spermatophyta</taxon>
        <taxon>Magnoliopsida</taxon>
        <taxon>eudicotyledons</taxon>
        <taxon>Gunneridae</taxon>
        <taxon>Pentapetalae</taxon>
        <taxon>Caryophyllales</taxon>
        <taxon>Nepenthaceae</taxon>
        <taxon>Nepenthes</taxon>
    </lineage>
</organism>
<feature type="compositionally biased region" description="Polar residues" evidence="1">
    <location>
        <begin position="1"/>
        <end position="12"/>
    </location>
</feature>
<sequence>MVTSAFKSTTKRTPLGGSSSTDDSSICSNRNSATHRRSRSVSRFSHRISDKQVDYGETTPATQRGKFVNTVRGSAFPEISLDDLAIELFSSSELARRGRSSEVWTAEKTAQRRGRSISRQSSRAGGDRVGGEGRVLSDGSSRRRQSLSAVRCQISDSESDGHSEKYTSHVKHKGFSGGNKQKHLMQKPTASTQQRGLQKCSSQRDLLKSHDDYSSYSSALTDDEAQDVPRVADGIEKTIRAVYAQKKAEYPSGDDVNNNLCEKMRKELRHAVEEIRLELEQVRVNQNPSELVTNRPLKSKNSDVLQAVSTIRSYATKLEQSEKRRKELLAGIMLEEQRDKELKKIVGKLLPDQKEISPVKRPLRARKKSNDRKKLFKQLTEDAEKIIDDFISSMEDTDISSFDGEKSDTSSTFGVTTKPMDVSLQFGETESYRHLAMSDPLPVAMDGVVLPWLQWETGNDGSPIAGREIQRDSLEEVSTARAQERSICSKSSRGSWSPGTVDSSPIVFNDISRAREPDICKTHILSSVPRRSRVDIDDYLKPPTNEDFLLERWKNRERISSGGLLLCNGYLGTVLR</sequence>
<feature type="compositionally biased region" description="Polar residues" evidence="1">
    <location>
        <begin position="188"/>
        <end position="204"/>
    </location>
</feature>
<evidence type="ECO:0000313" key="3">
    <source>
        <dbReference type="Proteomes" id="UP001279734"/>
    </source>
</evidence>
<keyword evidence="3" id="KW-1185">Reference proteome</keyword>
<reference evidence="2" key="1">
    <citation type="submission" date="2023-05" db="EMBL/GenBank/DDBJ databases">
        <title>Nepenthes gracilis genome sequencing.</title>
        <authorList>
            <person name="Fukushima K."/>
        </authorList>
    </citation>
    <scope>NUCLEOTIDE SEQUENCE</scope>
    <source>
        <strain evidence="2">SING2019-196</strain>
    </source>
</reference>
<feature type="compositionally biased region" description="Basic residues" evidence="1">
    <location>
        <begin position="33"/>
        <end position="46"/>
    </location>
</feature>
<evidence type="ECO:0000256" key="1">
    <source>
        <dbReference type="SAM" id="MobiDB-lite"/>
    </source>
</evidence>
<dbReference type="EMBL" id="BSYO01000002">
    <property type="protein sequence ID" value="GMH01188.1"/>
    <property type="molecule type" value="Genomic_DNA"/>
</dbReference>